<feature type="binding site" evidence="9">
    <location>
        <position position="404"/>
    </location>
    <ligand>
        <name>Zn(2+)</name>
        <dbReference type="ChEBI" id="CHEBI:29105"/>
        <label>1</label>
    </ligand>
</feature>
<dbReference type="PRINTS" id="PR00387">
    <property type="entry name" value="PDIESTERASE1"/>
</dbReference>
<evidence type="ECO:0000256" key="7">
    <source>
        <dbReference type="PIRSR" id="PIRSR623088-1"/>
    </source>
</evidence>
<dbReference type="PROSITE" id="PS00126">
    <property type="entry name" value="PDEASE_I_1"/>
    <property type="match status" value="1"/>
</dbReference>
<comment type="caution">
    <text evidence="14">The sequence shown here is derived from an EMBL/GenBank/DDBJ whole genome shotgun (WGS) entry which is preliminary data.</text>
</comment>
<feature type="compositionally biased region" description="Polar residues" evidence="12">
    <location>
        <begin position="541"/>
        <end position="552"/>
    </location>
</feature>
<evidence type="ECO:0000256" key="9">
    <source>
        <dbReference type="PIRSR" id="PIRSR623088-3"/>
    </source>
</evidence>
<evidence type="ECO:0000256" key="11">
    <source>
        <dbReference type="SAM" id="Coils"/>
    </source>
</evidence>
<feature type="compositionally biased region" description="Basic residues" evidence="12">
    <location>
        <begin position="933"/>
        <end position="951"/>
    </location>
</feature>
<sequence length="1059" mass="120203">MEASAEPSEPSRLRTSPTARENAAAKEDHQKKKKLVYFEIDGPKHAQDFYEACNFKIEELFRTSSEVNDDDGFARVSPFNCKSTSKPRQLVSEAGNMIFDELGIDIIELQNRILELEKHLKNEKLSLPPHLSDLKSKVENFRNKLETVEHINRTEFGREPLCQRYQYRRTSNERGRKVREKFLQICDMEIGQATKDWLKQPTFDSSQWKDEEILLFLQQMFLELDLTNRFSIRLPILRNFLYEVYKNYNEVPFHNFRHCFCVAQMMYVIAWSVDIPGKMGHLDTLILLTSCICHDLDHPGYNNIYQINARTELALRYNDISPLENHHCSVAFRILENPECNIFAALDKETFKEVREGIIRCILATDMARHNEILTQFKEVTPCFDFGNKAHKNLLSMILIKVADISNEARPMSVAEPWLDRLLMEFFKQSDAEKQEGLPVTPFMDRDKITKPSSQCSFIGFVLLPLFEALGELLPELHELIITPAKEALEHYRKLNEAAKDERMRRKSVVECCQSESGEESESAGMVKSGSGHSMRGKRNLSGSSLQNFQGRQRSKSEDLDGEGTPPSSPGGLSGLVQDFEDIDEGEEDYENVEAVKEELEEEEETVTEVEVSEKTVKFKISTESSTNNFSGRKSCPGSRKGSRERNQYSDNDGEWTRMSRDEESRSFKRSVTSETMSSQKGSLDSETGSVDSARGDDRRRLSRDEECRRKSCQNKKEYRRKSLAVVERVHQKECGKSRRSVPNCQESDGKRSDDVERAIDDELLDKLSNNRNENRYSREFETSCWGLQNLKKGTTVFNKNPIVINANKTYKNSAEKKLESEKSKSEDNLTIKGSGRLECSSVLGNNINISKTDDSIERQLAGELGKRKKPGAGAHSSILAKLKNLKDKMSCKREQPEANSELENSVPGSLKGGGGGGGGDNQCEDEHEKSRTLPKTKRPLRASGRVKKGWRALIGKSDGNSSTSLEFIPPTTGSPSPIHANRKSSSEEIKSKSKSVDSSSNGDKRRTIWMASPKKSGFVLRMNRSEESTFLNSLASSFRKRRNRTELEENVASSSTSM</sequence>
<feature type="coiled-coil region" evidence="11">
    <location>
        <begin position="106"/>
        <end position="151"/>
    </location>
</feature>
<feature type="compositionally biased region" description="Polar residues" evidence="12">
    <location>
        <begin position="622"/>
        <end position="632"/>
    </location>
</feature>
<dbReference type="InterPro" id="IPR002073">
    <property type="entry name" value="PDEase_catalytic_dom"/>
</dbReference>
<feature type="region of interest" description="Disordered" evidence="12">
    <location>
        <begin position="1039"/>
        <end position="1059"/>
    </location>
</feature>
<evidence type="ECO:0000256" key="10">
    <source>
        <dbReference type="RuleBase" id="RU363067"/>
    </source>
</evidence>
<evidence type="ECO:0000256" key="2">
    <source>
        <dbReference type="ARBA" id="ARBA00022535"/>
    </source>
</evidence>
<feature type="compositionally biased region" description="Basic and acidic residues" evidence="12">
    <location>
        <begin position="728"/>
        <end position="737"/>
    </location>
</feature>
<feature type="compositionally biased region" description="Polar residues" evidence="12">
    <location>
        <begin position="670"/>
        <end position="691"/>
    </location>
</feature>
<feature type="domain" description="PDEase" evidence="13">
    <location>
        <begin position="178"/>
        <end position="503"/>
    </location>
</feature>
<comment type="cofactor">
    <cofactor evidence="10">
        <name>a divalent metal cation</name>
        <dbReference type="ChEBI" id="CHEBI:60240"/>
    </cofactor>
    <text evidence="10">Binds 2 divalent metal cations per subunit. Site 1 may preferentially bind zinc ions, while site 2 has a preference for magnesium and/or manganese ions.</text>
</comment>
<keyword evidence="4 10" id="KW-0378">Hydrolase</keyword>
<proteinExistence type="inferred from homology"/>
<feature type="binding site" evidence="9">
    <location>
        <position position="295"/>
    </location>
    <ligand>
        <name>Zn(2+)</name>
        <dbReference type="ChEBI" id="CHEBI:29105"/>
        <label>1</label>
    </ligand>
</feature>
<feature type="compositionally biased region" description="Gly residues" evidence="12">
    <location>
        <begin position="911"/>
        <end position="921"/>
    </location>
</feature>
<dbReference type="InterPro" id="IPR036971">
    <property type="entry name" value="PDEase_catalytic_dom_sf"/>
</dbReference>
<evidence type="ECO:0000256" key="5">
    <source>
        <dbReference type="ARBA" id="ARBA00037913"/>
    </source>
</evidence>
<name>A0AAW2I792_9NEOP</name>
<comment type="catalytic activity">
    <reaction evidence="1">
        <text>3',5'-cyclic GMP + H2O = GMP + H(+)</text>
        <dbReference type="Rhea" id="RHEA:16957"/>
        <dbReference type="ChEBI" id="CHEBI:15377"/>
        <dbReference type="ChEBI" id="CHEBI:15378"/>
        <dbReference type="ChEBI" id="CHEBI:57746"/>
        <dbReference type="ChEBI" id="CHEBI:58115"/>
        <dbReference type="EC" id="3.1.4.35"/>
    </reaction>
</comment>
<dbReference type="PROSITE" id="PS51845">
    <property type="entry name" value="PDEASE_I_2"/>
    <property type="match status" value="1"/>
</dbReference>
<evidence type="ECO:0000256" key="1">
    <source>
        <dbReference type="ARBA" id="ARBA00000583"/>
    </source>
</evidence>
<feature type="compositionally biased region" description="Basic and acidic residues" evidence="12">
    <location>
        <begin position="748"/>
        <end position="758"/>
    </location>
</feature>
<dbReference type="SMART" id="SM00471">
    <property type="entry name" value="HDc"/>
    <property type="match status" value="1"/>
</dbReference>
<dbReference type="EMBL" id="JARGDH010000002">
    <property type="protein sequence ID" value="KAL0277643.1"/>
    <property type="molecule type" value="Genomic_DNA"/>
</dbReference>
<keyword evidence="3 9" id="KW-0479">Metal-binding</keyword>
<feature type="compositionally biased region" description="Basic and acidic residues" evidence="12">
    <location>
        <begin position="655"/>
        <end position="667"/>
    </location>
</feature>
<dbReference type="Gene3D" id="1.10.1300.10">
    <property type="entry name" value="3'5'-cyclic nucleotide phosphodiesterase, catalytic domain"/>
    <property type="match status" value="1"/>
</dbReference>
<feature type="binding site" evidence="9">
    <location>
        <position position="294"/>
    </location>
    <ligand>
        <name>Zn(2+)</name>
        <dbReference type="ChEBI" id="CHEBI:29105"/>
        <label>1</label>
    </ligand>
</feature>
<organism evidence="14">
    <name type="scientific">Menopon gallinae</name>
    <name type="common">poultry shaft louse</name>
    <dbReference type="NCBI Taxonomy" id="328185"/>
    <lineage>
        <taxon>Eukaryota</taxon>
        <taxon>Metazoa</taxon>
        <taxon>Ecdysozoa</taxon>
        <taxon>Arthropoda</taxon>
        <taxon>Hexapoda</taxon>
        <taxon>Insecta</taxon>
        <taxon>Pterygota</taxon>
        <taxon>Neoptera</taxon>
        <taxon>Paraneoptera</taxon>
        <taxon>Psocodea</taxon>
        <taxon>Troctomorpha</taxon>
        <taxon>Phthiraptera</taxon>
        <taxon>Amblycera</taxon>
        <taxon>Menoponidae</taxon>
        <taxon>Menopon</taxon>
    </lineage>
</organism>
<keyword evidence="2" id="KW-0140">cGMP</keyword>
<feature type="compositionally biased region" description="Acidic residues" evidence="12">
    <location>
        <begin position="599"/>
        <end position="608"/>
    </location>
</feature>
<dbReference type="PANTHER" id="PTHR11347">
    <property type="entry name" value="CYCLIC NUCLEOTIDE PHOSPHODIESTERASE"/>
    <property type="match status" value="1"/>
</dbReference>
<feature type="binding site" evidence="9">
    <location>
        <position position="295"/>
    </location>
    <ligand>
        <name>Zn(2+)</name>
        <dbReference type="ChEBI" id="CHEBI:29105"/>
        <label>2</label>
    </ligand>
</feature>
<evidence type="ECO:0000256" key="12">
    <source>
        <dbReference type="SAM" id="MobiDB-lite"/>
    </source>
</evidence>
<feature type="binding site" evidence="9">
    <location>
        <position position="258"/>
    </location>
    <ligand>
        <name>Zn(2+)</name>
        <dbReference type="ChEBI" id="CHEBI:29105"/>
        <label>1</label>
    </ligand>
</feature>
<feature type="compositionally biased region" description="Acidic residues" evidence="12">
    <location>
        <begin position="579"/>
        <end position="592"/>
    </location>
</feature>
<evidence type="ECO:0000256" key="3">
    <source>
        <dbReference type="ARBA" id="ARBA00022723"/>
    </source>
</evidence>
<feature type="region of interest" description="Disordered" evidence="12">
    <location>
        <begin position="886"/>
        <end position="1010"/>
    </location>
</feature>
<feature type="compositionally biased region" description="Basic and acidic residues" evidence="12">
    <location>
        <begin position="694"/>
        <end position="710"/>
    </location>
</feature>
<feature type="binding site" evidence="8">
    <location>
        <position position="404"/>
    </location>
    <ligand>
        <name>AMP</name>
        <dbReference type="ChEBI" id="CHEBI:456215"/>
    </ligand>
</feature>
<evidence type="ECO:0000256" key="8">
    <source>
        <dbReference type="PIRSR" id="PIRSR623088-2"/>
    </source>
</evidence>
<feature type="compositionally biased region" description="Basic and acidic residues" evidence="12">
    <location>
        <begin position="886"/>
        <end position="897"/>
    </location>
</feature>
<comment type="similarity">
    <text evidence="6">Belongs to the cyclic nucleotide phosphodiesterase family. PDE9 subfamily.</text>
</comment>
<feature type="active site" description="Proton donor" evidence="7">
    <location>
        <position position="254"/>
    </location>
</feature>
<gene>
    <name evidence="14" type="ORF">PYX00_004865</name>
</gene>
<evidence type="ECO:0000259" key="13">
    <source>
        <dbReference type="PROSITE" id="PS51845"/>
    </source>
</evidence>
<dbReference type="EC" id="3.1.4.-" evidence="10"/>
<evidence type="ECO:0000256" key="6">
    <source>
        <dbReference type="ARBA" id="ARBA00061167"/>
    </source>
</evidence>
<accession>A0AAW2I792</accession>
<evidence type="ECO:0000313" key="14">
    <source>
        <dbReference type="EMBL" id="KAL0277643.1"/>
    </source>
</evidence>
<reference evidence="14" key="1">
    <citation type="journal article" date="2024" name="Gigascience">
        <title>Chromosome-level genome of the poultry shaft louse Menopon gallinae provides insight into the host-switching and adaptive evolution of parasitic lice.</title>
        <authorList>
            <person name="Xu Y."/>
            <person name="Ma L."/>
            <person name="Liu S."/>
            <person name="Liang Y."/>
            <person name="Liu Q."/>
            <person name="He Z."/>
            <person name="Tian L."/>
            <person name="Duan Y."/>
            <person name="Cai W."/>
            <person name="Li H."/>
            <person name="Song F."/>
        </authorList>
    </citation>
    <scope>NUCLEOTIDE SEQUENCE</scope>
    <source>
        <strain evidence="14">Cailab_2023a</strain>
    </source>
</reference>
<comment type="pathway">
    <text evidence="5">Purine metabolism; 3',5'-cyclic GMP degradation; GMP from 3',5'-cyclic GMP: step 1/1.</text>
</comment>
<feature type="region of interest" description="Disordered" evidence="12">
    <location>
        <begin position="1"/>
        <end position="30"/>
    </location>
</feature>
<feature type="binding site" evidence="8">
    <location>
        <begin position="254"/>
        <end position="258"/>
    </location>
    <ligand>
        <name>AMP</name>
        <dbReference type="ChEBI" id="CHEBI:456215"/>
    </ligand>
</feature>
<dbReference type="InterPro" id="IPR023174">
    <property type="entry name" value="PDEase_CS"/>
</dbReference>
<feature type="compositionally biased region" description="Polar residues" evidence="12">
    <location>
        <begin position="898"/>
        <end position="908"/>
    </location>
</feature>
<dbReference type="InterPro" id="IPR003607">
    <property type="entry name" value="HD/PDEase_dom"/>
</dbReference>
<dbReference type="GO" id="GO:0047555">
    <property type="term" value="F:3',5'-cyclic-GMP phosphodiesterase activity"/>
    <property type="evidence" value="ECO:0007669"/>
    <property type="project" value="UniProtKB-EC"/>
</dbReference>
<protein>
    <recommendedName>
        <fullName evidence="10">Phosphodiesterase</fullName>
        <ecNumber evidence="10">3.1.4.-</ecNumber>
    </recommendedName>
</protein>
<dbReference type="SUPFAM" id="SSF109604">
    <property type="entry name" value="HD-domain/PDEase-like"/>
    <property type="match status" value="1"/>
</dbReference>
<dbReference type="InterPro" id="IPR023088">
    <property type="entry name" value="PDEase"/>
</dbReference>
<feature type="binding site" evidence="8">
    <location>
        <position position="295"/>
    </location>
    <ligand>
        <name>AMP</name>
        <dbReference type="ChEBI" id="CHEBI:456215"/>
    </ligand>
</feature>
<feature type="compositionally biased region" description="Basic and acidic residues" evidence="12">
    <location>
        <begin position="985"/>
        <end position="996"/>
    </location>
</feature>
<dbReference type="GO" id="GO:0007165">
    <property type="term" value="P:signal transduction"/>
    <property type="evidence" value="ECO:0007669"/>
    <property type="project" value="InterPro"/>
</dbReference>
<dbReference type="FunFam" id="1.10.1300.10:FF:000006">
    <property type="entry name" value="Phosphodiesterase 9A"/>
    <property type="match status" value="1"/>
</dbReference>
<dbReference type="Pfam" id="PF00233">
    <property type="entry name" value="PDEase_I"/>
    <property type="match status" value="1"/>
</dbReference>
<feature type="binding site" evidence="8">
    <location>
        <position position="455"/>
    </location>
    <ligand>
        <name>AMP</name>
        <dbReference type="ChEBI" id="CHEBI:456215"/>
    </ligand>
</feature>
<feature type="compositionally biased region" description="Polar residues" evidence="12">
    <location>
        <begin position="959"/>
        <end position="976"/>
    </location>
</feature>
<feature type="compositionally biased region" description="Basic residues" evidence="12">
    <location>
        <begin position="711"/>
        <end position="723"/>
    </location>
</feature>
<dbReference type="AlphaFoldDB" id="A0AAW2I792"/>
<dbReference type="GO" id="GO:0046872">
    <property type="term" value="F:metal ion binding"/>
    <property type="evidence" value="ECO:0007669"/>
    <property type="project" value="UniProtKB-KW"/>
</dbReference>
<feature type="region of interest" description="Disordered" evidence="12">
    <location>
        <begin position="510"/>
        <end position="758"/>
    </location>
</feature>
<dbReference type="CDD" id="cd00077">
    <property type="entry name" value="HDc"/>
    <property type="match status" value="1"/>
</dbReference>
<evidence type="ECO:0000256" key="4">
    <source>
        <dbReference type="ARBA" id="ARBA00022801"/>
    </source>
</evidence>
<keyword evidence="11" id="KW-0175">Coiled coil</keyword>